<dbReference type="EMBL" id="JASJOU010000018">
    <property type="protein sequence ID" value="MDJ1505795.1"/>
    <property type="molecule type" value="Genomic_DNA"/>
</dbReference>
<feature type="domain" description="Secretion system C-terminal sorting" evidence="1">
    <location>
        <begin position="3"/>
        <end position="79"/>
    </location>
</feature>
<dbReference type="AlphaFoldDB" id="A0AAE3RCD6"/>
<evidence type="ECO:0000313" key="2">
    <source>
        <dbReference type="EMBL" id="MDJ1505795.1"/>
    </source>
</evidence>
<keyword evidence="3" id="KW-1185">Reference proteome</keyword>
<dbReference type="InterPro" id="IPR026444">
    <property type="entry name" value="Secre_tail"/>
</dbReference>
<accession>A0AAE3RCD6</accession>
<name>A0AAE3RCD6_9BACT</name>
<dbReference type="Proteomes" id="UP001232063">
    <property type="component" value="Unassembled WGS sequence"/>
</dbReference>
<sequence length="81" mass="9024">MLPNPTTGKFTIVVTVSYSGPTSLDLYTANGKLINRIFEATLQEGQSKQVQYDGSNLSNGLYILHLHTPGKIQYRKLVINR</sequence>
<evidence type="ECO:0000313" key="3">
    <source>
        <dbReference type="Proteomes" id="UP001232063"/>
    </source>
</evidence>
<dbReference type="RefSeq" id="WP_314518445.1">
    <property type="nucleotide sequence ID" value="NZ_JASJOU010000018.1"/>
</dbReference>
<comment type="caution">
    <text evidence="2">The sequence shown here is derived from an EMBL/GenBank/DDBJ whole genome shotgun (WGS) entry which is preliminary data.</text>
</comment>
<organism evidence="2 3">
    <name type="scientific">Xanthocytophaga agilis</name>
    <dbReference type="NCBI Taxonomy" id="3048010"/>
    <lineage>
        <taxon>Bacteria</taxon>
        <taxon>Pseudomonadati</taxon>
        <taxon>Bacteroidota</taxon>
        <taxon>Cytophagia</taxon>
        <taxon>Cytophagales</taxon>
        <taxon>Rhodocytophagaceae</taxon>
        <taxon>Xanthocytophaga</taxon>
    </lineage>
</organism>
<reference evidence="2" key="1">
    <citation type="submission" date="2023-05" db="EMBL/GenBank/DDBJ databases">
        <authorList>
            <person name="Zhang X."/>
        </authorList>
    </citation>
    <scope>NUCLEOTIDE SEQUENCE</scope>
    <source>
        <strain evidence="2">BD1B2-1</strain>
    </source>
</reference>
<evidence type="ECO:0000259" key="1">
    <source>
        <dbReference type="Pfam" id="PF18962"/>
    </source>
</evidence>
<dbReference type="Pfam" id="PF18962">
    <property type="entry name" value="Por_Secre_tail"/>
    <property type="match status" value="1"/>
</dbReference>
<dbReference type="NCBIfam" id="TIGR04183">
    <property type="entry name" value="Por_Secre_tail"/>
    <property type="match status" value="1"/>
</dbReference>
<protein>
    <submittedName>
        <fullName evidence="2">T9SS type A sorting domain-containing protein</fullName>
    </submittedName>
</protein>
<proteinExistence type="predicted"/>
<gene>
    <name evidence="2" type="ORF">QNI22_34380</name>
</gene>